<feature type="chain" id="PRO_5047096357" evidence="1">
    <location>
        <begin position="26"/>
        <end position="196"/>
    </location>
</feature>
<dbReference type="EMBL" id="JALNMH010000025">
    <property type="protein sequence ID" value="MCK7595621.1"/>
    <property type="molecule type" value="Genomic_DNA"/>
</dbReference>
<reference evidence="2" key="1">
    <citation type="submission" date="2022-04" db="EMBL/GenBank/DDBJ databases">
        <title>Lysobacter sp. CAU 1642 isolated from sea sand.</title>
        <authorList>
            <person name="Kim W."/>
        </authorList>
    </citation>
    <scope>NUCLEOTIDE SEQUENCE</scope>
    <source>
        <strain evidence="2">CAU 1642</strain>
    </source>
</reference>
<feature type="signal peptide" evidence="1">
    <location>
        <begin position="1"/>
        <end position="25"/>
    </location>
</feature>
<dbReference type="Proteomes" id="UP001431449">
    <property type="component" value="Unassembled WGS sequence"/>
</dbReference>
<sequence length="196" mass="21356">MTEASPMKRICLTLLLSAATPLTLATDKTWHPVEAGCHAQPVYGSLASWREAPHSLSSIRLAVAPDADRGPTITVALDRGLHRDLKANGEPVLIAAVGDRTRTCVHRMPLAACEPAEGVRDELVSLSIPLSRDFDADFSIRLHATRYHLQWRDGAGEANSLAFLDTEHPVSVAVTRAIDRLQPCWAPAMEAWRGSH</sequence>
<protein>
    <submittedName>
        <fullName evidence="2">Uncharacterized protein</fullName>
    </submittedName>
</protein>
<accession>A0ABT0GM75</accession>
<comment type="caution">
    <text evidence="2">The sequence shown here is derived from an EMBL/GenBank/DDBJ whole genome shotgun (WGS) entry which is preliminary data.</text>
</comment>
<dbReference type="RefSeq" id="WP_248211692.1">
    <property type="nucleotide sequence ID" value="NZ_JALNMH010000025.1"/>
</dbReference>
<keyword evidence="1" id="KW-0732">Signal</keyword>
<evidence type="ECO:0000313" key="3">
    <source>
        <dbReference type="Proteomes" id="UP001431449"/>
    </source>
</evidence>
<evidence type="ECO:0000313" key="2">
    <source>
        <dbReference type="EMBL" id="MCK7595621.1"/>
    </source>
</evidence>
<organism evidence="2 3">
    <name type="scientific">Pseudomarimonas salicorniae</name>
    <dbReference type="NCBI Taxonomy" id="2933270"/>
    <lineage>
        <taxon>Bacteria</taxon>
        <taxon>Pseudomonadati</taxon>
        <taxon>Pseudomonadota</taxon>
        <taxon>Gammaproteobacteria</taxon>
        <taxon>Lysobacterales</taxon>
        <taxon>Lysobacteraceae</taxon>
        <taxon>Pseudomarimonas</taxon>
    </lineage>
</organism>
<keyword evidence="3" id="KW-1185">Reference proteome</keyword>
<evidence type="ECO:0000256" key="1">
    <source>
        <dbReference type="SAM" id="SignalP"/>
    </source>
</evidence>
<gene>
    <name evidence="2" type="ORF">M0G41_18390</name>
</gene>
<name>A0ABT0GM75_9GAMM</name>
<proteinExistence type="predicted"/>